<feature type="compositionally biased region" description="Basic and acidic residues" evidence="1">
    <location>
        <begin position="93"/>
        <end position="107"/>
    </location>
</feature>
<dbReference type="AlphaFoldDB" id="A0A8T0J5T9"/>
<dbReference type="EMBL" id="CM026421">
    <property type="protein sequence ID" value="KAG0591274.1"/>
    <property type="molecule type" value="Genomic_DNA"/>
</dbReference>
<feature type="signal peptide" evidence="3">
    <location>
        <begin position="1"/>
        <end position="31"/>
    </location>
</feature>
<sequence>MLDMASRWRAERCGVALVVVFLVFSPLLCSAWSDNREFIEQQGNSSFLCKSSGPCVACTRPEKEANKFHCRTNGYHQSFKCLEIKGLEKTEENKRDVKHVSGDRTSSEDSGTSDAGKGRNLVETPAFKIEGGLKTYLTFKSCTPAELRMDKFTVLQFEAIAFASFALCSPLVYYRRKHSFSGMTRLPTTNPRF</sequence>
<protein>
    <submittedName>
        <fullName evidence="4">Uncharacterized protein</fullName>
    </submittedName>
</protein>
<name>A0A8T0J5T9_CERPU</name>
<comment type="caution">
    <text evidence="4">The sequence shown here is derived from an EMBL/GenBank/DDBJ whole genome shotgun (WGS) entry which is preliminary data.</text>
</comment>
<feature type="chain" id="PRO_5035768465" evidence="3">
    <location>
        <begin position="32"/>
        <end position="193"/>
    </location>
</feature>
<evidence type="ECO:0000313" key="4">
    <source>
        <dbReference type="EMBL" id="KAG0591274.1"/>
    </source>
</evidence>
<dbReference type="PANTHER" id="PTHR36336">
    <property type="entry name" value="OS09G0560400 PROTEIN"/>
    <property type="match status" value="1"/>
</dbReference>
<dbReference type="Proteomes" id="UP000822688">
    <property type="component" value="Chromosome 1"/>
</dbReference>
<feature type="transmembrane region" description="Helical" evidence="2">
    <location>
        <begin position="154"/>
        <end position="174"/>
    </location>
</feature>
<reference evidence="4" key="1">
    <citation type="submission" date="2020-06" db="EMBL/GenBank/DDBJ databases">
        <title>WGS assembly of Ceratodon purpureus strain R40.</title>
        <authorList>
            <person name="Carey S.B."/>
            <person name="Jenkins J."/>
            <person name="Shu S."/>
            <person name="Lovell J.T."/>
            <person name="Sreedasyam A."/>
            <person name="Maumus F."/>
            <person name="Tiley G.P."/>
            <person name="Fernandez-Pozo N."/>
            <person name="Barry K."/>
            <person name="Chen C."/>
            <person name="Wang M."/>
            <person name="Lipzen A."/>
            <person name="Daum C."/>
            <person name="Saski C.A."/>
            <person name="Payton A.C."/>
            <person name="Mcbreen J.C."/>
            <person name="Conrad R.E."/>
            <person name="Kollar L.M."/>
            <person name="Olsson S."/>
            <person name="Huttunen S."/>
            <person name="Landis J.B."/>
            <person name="Wickett N.J."/>
            <person name="Johnson M.G."/>
            <person name="Rensing S.A."/>
            <person name="Grimwood J."/>
            <person name="Schmutz J."/>
            <person name="Mcdaniel S.F."/>
        </authorList>
    </citation>
    <scope>NUCLEOTIDE SEQUENCE</scope>
    <source>
        <strain evidence="4">R40</strain>
    </source>
</reference>
<keyword evidence="3" id="KW-0732">Signal</keyword>
<keyword evidence="2" id="KW-0812">Transmembrane</keyword>
<feature type="region of interest" description="Disordered" evidence="1">
    <location>
        <begin position="93"/>
        <end position="119"/>
    </location>
</feature>
<evidence type="ECO:0000256" key="3">
    <source>
        <dbReference type="SAM" id="SignalP"/>
    </source>
</evidence>
<proteinExistence type="predicted"/>
<dbReference type="PANTHER" id="PTHR36336:SF1">
    <property type="entry name" value="OS09G0560400 PROTEIN"/>
    <property type="match status" value="1"/>
</dbReference>
<evidence type="ECO:0000256" key="1">
    <source>
        <dbReference type="SAM" id="MobiDB-lite"/>
    </source>
</evidence>
<dbReference type="OrthoDB" id="2019675at2759"/>
<evidence type="ECO:0000256" key="2">
    <source>
        <dbReference type="SAM" id="Phobius"/>
    </source>
</evidence>
<evidence type="ECO:0000313" key="5">
    <source>
        <dbReference type="Proteomes" id="UP000822688"/>
    </source>
</evidence>
<gene>
    <name evidence="4" type="ORF">KC19_1G162800</name>
</gene>
<keyword evidence="5" id="KW-1185">Reference proteome</keyword>
<organism evidence="4 5">
    <name type="scientific">Ceratodon purpureus</name>
    <name type="common">Fire moss</name>
    <name type="synonym">Dicranum purpureum</name>
    <dbReference type="NCBI Taxonomy" id="3225"/>
    <lineage>
        <taxon>Eukaryota</taxon>
        <taxon>Viridiplantae</taxon>
        <taxon>Streptophyta</taxon>
        <taxon>Embryophyta</taxon>
        <taxon>Bryophyta</taxon>
        <taxon>Bryophytina</taxon>
        <taxon>Bryopsida</taxon>
        <taxon>Dicranidae</taxon>
        <taxon>Pseudoditrichales</taxon>
        <taxon>Ditrichaceae</taxon>
        <taxon>Ceratodon</taxon>
    </lineage>
</organism>
<accession>A0A8T0J5T9</accession>
<keyword evidence="2" id="KW-1133">Transmembrane helix</keyword>
<keyword evidence="2" id="KW-0472">Membrane</keyword>